<sequence>MDRQWCLEHDDDFKEIEYKGVKVYVSPTGRIKTYNGTYKKIMEKPYHYDECGYPHVPLYGGANPSVHKLVALAWVENPDNLPEVNHKDFNRDNPWAYNLEWISHHENVLYSRRANRYPDVTGNKNPNYGNCKLSKIYAEDKEYAKEKQSRPLGQNGRAVKCDLFEICKNSNKFIKTFDTQVEACIWLCEHNKLPRTNYKFSSYYGIIPKLKQGWHGYILKESVEHIL</sequence>
<dbReference type="GO" id="GO:0004519">
    <property type="term" value="F:endonuclease activity"/>
    <property type="evidence" value="ECO:0007669"/>
    <property type="project" value="UniProtKB-KW"/>
</dbReference>
<keyword evidence="1" id="KW-0255">Endonuclease</keyword>
<keyword evidence="1" id="KW-0540">Nuclease</keyword>
<organism evidence="1">
    <name type="scientific">Siphoviridae sp. ctBCr48</name>
    <dbReference type="NCBI Taxonomy" id="2827802"/>
    <lineage>
        <taxon>Viruses</taxon>
        <taxon>Duplodnaviria</taxon>
        <taxon>Heunggongvirae</taxon>
        <taxon>Uroviricota</taxon>
        <taxon>Caudoviricetes</taxon>
    </lineage>
</organism>
<name>A0A8S5SHG2_9CAUD</name>
<reference evidence="1" key="1">
    <citation type="journal article" date="2021" name="Proc. Natl. Acad. Sci. U.S.A.">
        <title>A Catalog of Tens of Thousands of Viruses from Human Metagenomes Reveals Hidden Associations with Chronic Diseases.</title>
        <authorList>
            <person name="Tisza M.J."/>
            <person name="Buck C.B."/>
        </authorList>
    </citation>
    <scope>NUCLEOTIDE SEQUENCE</scope>
    <source>
        <strain evidence="1">CtBCr48</strain>
    </source>
</reference>
<dbReference type="InterPro" id="IPR044925">
    <property type="entry name" value="His-Me_finger_sf"/>
</dbReference>
<protein>
    <submittedName>
        <fullName evidence="1">Homing endonuclease</fullName>
    </submittedName>
</protein>
<dbReference type="SUPFAM" id="SSF54060">
    <property type="entry name" value="His-Me finger endonucleases"/>
    <property type="match status" value="1"/>
</dbReference>
<proteinExistence type="predicted"/>
<accession>A0A8S5SHG2</accession>
<dbReference type="Gene3D" id="3.90.75.20">
    <property type="match status" value="1"/>
</dbReference>
<keyword evidence="1" id="KW-0378">Hydrolase</keyword>
<evidence type="ECO:0000313" key="1">
    <source>
        <dbReference type="EMBL" id="DAF50275.1"/>
    </source>
</evidence>
<dbReference type="EMBL" id="BK032595">
    <property type="protein sequence ID" value="DAF50275.1"/>
    <property type="molecule type" value="Genomic_DNA"/>
</dbReference>